<evidence type="ECO:0000259" key="4">
    <source>
        <dbReference type="SMART" id="SM00418"/>
    </source>
</evidence>
<dbReference type="InterPro" id="IPR051011">
    <property type="entry name" value="Metal_resp_trans_reg"/>
</dbReference>
<dbReference type="CDD" id="cd00090">
    <property type="entry name" value="HTH_ARSR"/>
    <property type="match status" value="1"/>
</dbReference>
<dbReference type="Gene3D" id="1.10.10.10">
    <property type="entry name" value="Winged helix-like DNA-binding domain superfamily/Winged helix DNA-binding domain"/>
    <property type="match status" value="1"/>
</dbReference>
<evidence type="ECO:0000256" key="3">
    <source>
        <dbReference type="ARBA" id="ARBA00023163"/>
    </source>
</evidence>
<dbReference type="InterPro" id="IPR011991">
    <property type="entry name" value="ArsR-like_HTH"/>
</dbReference>
<keyword evidence="2" id="KW-0238">DNA-binding</keyword>
<evidence type="ECO:0000313" key="6">
    <source>
        <dbReference type="Proteomes" id="UP000028492"/>
    </source>
</evidence>
<dbReference type="RefSeq" id="WP_038513866.1">
    <property type="nucleotide sequence ID" value="NZ_CP008953.1"/>
</dbReference>
<dbReference type="InterPro" id="IPR036388">
    <property type="entry name" value="WH-like_DNA-bd_sf"/>
</dbReference>
<dbReference type="PANTHER" id="PTHR43132">
    <property type="entry name" value="ARSENICAL RESISTANCE OPERON REPRESSOR ARSR-RELATED"/>
    <property type="match status" value="1"/>
</dbReference>
<dbReference type="EMBL" id="CP008953">
    <property type="protein sequence ID" value="AIG76869.1"/>
    <property type="molecule type" value="Genomic_DNA"/>
</dbReference>
<organism evidence="5 6">
    <name type="scientific">Amycolatopsis japonica</name>
    <dbReference type="NCBI Taxonomy" id="208439"/>
    <lineage>
        <taxon>Bacteria</taxon>
        <taxon>Bacillati</taxon>
        <taxon>Actinomycetota</taxon>
        <taxon>Actinomycetes</taxon>
        <taxon>Pseudonocardiales</taxon>
        <taxon>Pseudonocardiaceae</taxon>
        <taxon>Amycolatopsis</taxon>
        <taxon>Amycolatopsis japonica group</taxon>
    </lineage>
</organism>
<dbReference type="PANTHER" id="PTHR43132:SF8">
    <property type="entry name" value="HTH-TYPE TRANSCRIPTIONAL REGULATOR KMTR"/>
    <property type="match status" value="1"/>
</dbReference>
<keyword evidence="6" id="KW-1185">Reference proteome</keyword>
<keyword evidence="1" id="KW-0805">Transcription regulation</keyword>
<dbReference type="AlphaFoldDB" id="A0A075UWR9"/>
<dbReference type="Pfam" id="PF12840">
    <property type="entry name" value="HTH_20"/>
    <property type="match status" value="1"/>
</dbReference>
<dbReference type="STRING" id="208439.AJAP_20040"/>
<sequence>MRIELTLQDLTRVRLAPEADPLAELVSSLQILQRRDAGSALFNRWRHRVRLGLGESASVLLWLCRPYAPIPAFLVPGVDESGLEAGLAEVARTDPLCLKSALRDFPVNRELPSWAAGLPDGDTAGLPKLVQAMQDYFELSLAPGWEPARAQVDADRGMRAQLLLHDGADAMLTSLRPLVRWASPVLEVGDGIVGSCGADGGGLIISPTYFAVCPVIVPATGRSPVRLLYPSVRQAAPSTGYGRDVRRSPDTALADLLGPTRAATLAVLAVGCSTSELAARLGVTPSAASKHAAVLRRAGLITTERDRNAVLHALTPLGTALLGN</sequence>
<proteinExistence type="predicted"/>
<protein>
    <submittedName>
        <fullName evidence="5">Regulatory protein arsr</fullName>
    </submittedName>
</protein>
<dbReference type="eggNOG" id="COG0640">
    <property type="taxonomic scope" value="Bacteria"/>
</dbReference>
<dbReference type="GO" id="GO:0003677">
    <property type="term" value="F:DNA binding"/>
    <property type="evidence" value="ECO:0007669"/>
    <property type="project" value="UniProtKB-KW"/>
</dbReference>
<evidence type="ECO:0000256" key="1">
    <source>
        <dbReference type="ARBA" id="ARBA00023015"/>
    </source>
</evidence>
<feature type="domain" description="HTH arsR-type" evidence="4">
    <location>
        <begin position="252"/>
        <end position="322"/>
    </location>
</feature>
<dbReference type="SMART" id="SM00418">
    <property type="entry name" value="HTH_ARSR"/>
    <property type="match status" value="1"/>
</dbReference>
<accession>A0A075UWR9</accession>
<reference evidence="5 6" key="1">
    <citation type="journal article" date="2014" name="J. Biotechnol.">
        <title>Complete genome sequence of the actinobacterium Amycolatopsis japonica MG417-CF17(T) (=DSM 44213T) producing (S,S)-N,N'-ethylenediaminedisuccinic acid.</title>
        <authorList>
            <person name="Stegmann E."/>
            <person name="Albersmeier A."/>
            <person name="Spohn M."/>
            <person name="Gert H."/>
            <person name="Weber T."/>
            <person name="Wohlleben W."/>
            <person name="Kalinowski J."/>
            <person name="Ruckert C."/>
        </authorList>
    </citation>
    <scope>NUCLEOTIDE SEQUENCE [LARGE SCALE GENOMIC DNA]</scope>
    <source>
        <strain evidence="6">MG417-CF17 (DSM 44213)</strain>
    </source>
</reference>
<dbReference type="KEGG" id="aja:AJAP_20040"/>
<name>A0A075UWR9_9PSEU</name>
<dbReference type="GO" id="GO:0003700">
    <property type="term" value="F:DNA-binding transcription factor activity"/>
    <property type="evidence" value="ECO:0007669"/>
    <property type="project" value="InterPro"/>
</dbReference>
<dbReference type="Proteomes" id="UP000028492">
    <property type="component" value="Chromosome"/>
</dbReference>
<dbReference type="InterPro" id="IPR036390">
    <property type="entry name" value="WH_DNA-bd_sf"/>
</dbReference>
<gene>
    <name evidence="5" type="ORF">AJAP_20040</name>
</gene>
<dbReference type="HOGENOM" id="CLU_063235_1_0_11"/>
<evidence type="ECO:0000256" key="2">
    <source>
        <dbReference type="ARBA" id="ARBA00023125"/>
    </source>
</evidence>
<evidence type="ECO:0000313" key="5">
    <source>
        <dbReference type="EMBL" id="AIG76869.1"/>
    </source>
</evidence>
<dbReference type="InterPro" id="IPR001845">
    <property type="entry name" value="HTH_ArsR_DNA-bd_dom"/>
</dbReference>
<dbReference type="SUPFAM" id="SSF46785">
    <property type="entry name" value="Winged helix' DNA-binding domain"/>
    <property type="match status" value="1"/>
</dbReference>
<keyword evidence="3" id="KW-0804">Transcription</keyword>